<gene>
    <name evidence="2" type="ORF">J1N35_005591</name>
</gene>
<keyword evidence="3" id="KW-1185">Reference proteome</keyword>
<evidence type="ECO:0000256" key="1">
    <source>
        <dbReference type="SAM" id="MobiDB-lite"/>
    </source>
</evidence>
<name>A0A9D3WEL0_9ROSI</name>
<feature type="region of interest" description="Disordered" evidence="1">
    <location>
        <begin position="24"/>
        <end position="51"/>
    </location>
</feature>
<organism evidence="2 3">
    <name type="scientific">Gossypium stocksii</name>
    <dbReference type="NCBI Taxonomy" id="47602"/>
    <lineage>
        <taxon>Eukaryota</taxon>
        <taxon>Viridiplantae</taxon>
        <taxon>Streptophyta</taxon>
        <taxon>Embryophyta</taxon>
        <taxon>Tracheophyta</taxon>
        <taxon>Spermatophyta</taxon>
        <taxon>Magnoliopsida</taxon>
        <taxon>eudicotyledons</taxon>
        <taxon>Gunneridae</taxon>
        <taxon>Pentapetalae</taxon>
        <taxon>rosids</taxon>
        <taxon>malvids</taxon>
        <taxon>Malvales</taxon>
        <taxon>Malvaceae</taxon>
        <taxon>Malvoideae</taxon>
        <taxon>Gossypium</taxon>
    </lineage>
</organism>
<comment type="caution">
    <text evidence="2">The sequence shown here is derived from an EMBL/GenBank/DDBJ whole genome shotgun (WGS) entry which is preliminary data.</text>
</comment>
<evidence type="ECO:0000313" key="2">
    <source>
        <dbReference type="EMBL" id="KAH1122431.1"/>
    </source>
</evidence>
<dbReference type="Proteomes" id="UP000828251">
    <property type="component" value="Unassembled WGS sequence"/>
</dbReference>
<sequence>MEMNDAFKAMVMALKGTCEKDHKEDFVDGNGNGVNGSNGKPRVGKKKPNRKRDKLKCFLCDGPHILKKWQKKSMLKEKPVGRALCPKKSIIEGDDRANEESEKLGSSKGKVEANREKMSKKKQVKCFLYRGPHELWNYPKQVVVKGKTTFELGELSEGLPPKEDSVEVGRVIDKASTYGRGGWCTRLQGKRSDASWRVDQNKCKE</sequence>
<evidence type="ECO:0000313" key="3">
    <source>
        <dbReference type="Proteomes" id="UP000828251"/>
    </source>
</evidence>
<dbReference type="OrthoDB" id="10537516at2759"/>
<feature type="region of interest" description="Disordered" evidence="1">
    <location>
        <begin position="95"/>
        <end position="116"/>
    </location>
</feature>
<dbReference type="EMBL" id="JAIQCV010000002">
    <property type="protein sequence ID" value="KAH1122431.1"/>
    <property type="molecule type" value="Genomic_DNA"/>
</dbReference>
<proteinExistence type="predicted"/>
<dbReference type="AlphaFoldDB" id="A0A9D3WEL0"/>
<accession>A0A9D3WEL0</accession>
<feature type="compositionally biased region" description="Basic residues" evidence="1">
    <location>
        <begin position="42"/>
        <end position="51"/>
    </location>
</feature>
<protein>
    <submittedName>
        <fullName evidence="2">Uncharacterized protein</fullName>
    </submittedName>
</protein>
<reference evidence="2 3" key="1">
    <citation type="journal article" date="2021" name="Plant Biotechnol. J.">
        <title>Multi-omics assisted identification of the key and species-specific regulatory components of drought-tolerant mechanisms in Gossypium stocksii.</title>
        <authorList>
            <person name="Yu D."/>
            <person name="Ke L."/>
            <person name="Zhang D."/>
            <person name="Wu Y."/>
            <person name="Sun Y."/>
            <person name="Mei J."/>
            <person name="Sun J."/>
            <person name="Sun Y."/>
        </authorList>
    </citation>
    <scope>NUCLEOTIDE SEQUENCE [LARGE SCALE GENOMIC DNA]</scope>
    <source>
        <strain evidence="3">cv. E1</strain>
        <tissue evidence="2">Leaf</tissue>
    </source>
</reference>